<sequence length="144" mass="15856">MTMMQRVLWAWFAAALMPGIALSLYLLIMSGGFDLSLLVFVTLLTTPITFIIASLHILILGLPLFYKLETLGRLNLWTSALSGLIIAGTPFLLLSLMNAPTSQWPPMIMSIYSVSGFFGIIGGISAWCVWRYTAPKEIVTETIP</sequence>
<feature type="transmembrane region" description="Helical" evidence="1">
    <location>
        <begin position="109"/>
        <end position="130"/>
    </location>
</feature>
<reference evidence="2 3" key="1">
    <citation type="submission" date="2023-01" db="EMBL/GenBank/DDBJ databases">
        <title>Novel species of the genus Asticcacaulis isolated from rivers.</title>
        <authorList>
            <person name="Lu H."/>
        </authorList>
    </citation>
    <scope>NUCLEOTIDE SEQUENCE [LARGE SCALE GENOMIC DNA]</scope>
    <source>
        <strain evidence="2 3">LKC15W</strain>
    </source>
</reference>
<keyword evidence="3" id="KW-1185">Reference proteome</keyword>
<evidence type="ECO:0000313" key="3">
    <source>
        <dbReference type="Proteomes" id="UP001218579"/>
    </source>
</evidence>
<comment type="caution">
    <text evidence="2">The sequence shown here is derived from an EMBL/GenBank/DDBJ whole genome shotgun (WGS) entry which is preliminary data.</text>
</comment>
<protein>
    <submittedName>
        <fullName evidence="2">Uncharacterized protein</fullName>
    </submittedName>
</protein>
<feature type="transmembrane region" description="Helical" evidence="1">
    <location>
        <begin position="37"/>
        <end position="62"/>
    </location>
</feature>
<keyword evidence="1" id="KW-1133">Transmembrane helix</keyword>
<gene>
    <name evidence="2" type="ORF">PQU98_02975</name>
</gene>
<evidence type="ECO:0000313" key="2">
    <source>
        <dbReference type="EMBL" id="MDC7675077.1"/>
    </source>
</evidence>
<dbReference type="Proteomes" id="UP001218579">
    <property type="component" value="Unassembled WGS sequence"/>
</dbReference>
<keyword evidence="1" id="KW-0472">Membrane</keyword>
<organism evidence="2 3">
    <name type="scientific">Asticcacaulis machinosus</name>
    <dbReference type="NCBI Taxonomy" id="2984211"/>
    <lineage>
        <taxon>Bacteria</taxon>
        <taxon>Pseudomonadati</taxon>
        <taxon>Pseudomonadota</taxon>
        <taxon>Alphaproteobacteria</taxon>
        <taxon>Caulobacterales</taxon>
        <taxon>Caulobacteraceae</taxon>
        <taxon>Asticcacaulis</taxon>
    </lineage>
</organism>
<name>A0ABT5HFP4_9CAUL</name>
<feature type="transmembrane region" description="Helical" evidence="1">
    <location>
        <begin position="74"/>
        <end position="97"/>
    </location>
</feature>
<accession>A0ABT5HFP4</accession>
<keyword evidence="1" id="KW-0812">Transmembrane</keyword>
<dbReference type="RefSeq" id="WP_272743389.1">
    <property type="nucleotide sequence ID" value="NZ_JAQQKV010000001.1"/>
</dbReference>
<dbReference type="EMBL" id="JAQQKV010000001">
    <property type="protein sequence ID" value="MDC7675077.1"/>
    <property type="molecule type" value="Genomic_DNA"/>
</dbReference>
<proteinExistence type="predicted"/>
<evidence type="ECO:0000256" key="1">
    <source>
        <dbReference type="SAM" id="Phobius"/>
    </source>
</evidence>